<sequence length="250" mass="29509">MIEDFYKRLAIPDTCLLGKRVYKKLFYDNAPLNAADKKAFADDIEDILWRYTLKPETINIARYEDEEREYHEVAVLQVNLKSPKHYKRIAQIIQRAIPYPLLIVFIDGSRIALSIADKRVNRADREKIRVEAFYETDWLDLLSLSEPERAFLESCVITQFFYHNFYAFYGDLTARIIALNCARLSGTYSQDNALPREERVDLLNHIRQKQLKLAELLAALKKESQFNRQLELNMQIKKLVHELDQHKEKI</sequence>
<comment type="caution">
    <text evidence="1">The sequence shown here is derived from an EMBL/GenBank/DDBJ whole genome shotgun (WGS) entry which is preliminary data.</text>
</comment>
<organism evidence="1 2">
    <name type="scientific">Candidatus Methylobacter favarea</name>
    <dbReference type="NCBI Taxonomy" id="2707345"/>
    <lineage>
        <taxon>Bacteria</taxon>
        <taxon>Pseudomonadati</taxon>
        <taxon>Pseudomonadota</taxon>
        <taxon>Gammaproteobacteria</taxon>
        <taxon>Methylococcales</taxon>
        <taxon>Methylococcaceae</taxon>
        <taxon>Methylobacter</taxon>
    </lineage>
</organism>
<gene>
    <name evidence="1" type="ORF">METHB2_440023</name>
</gene>
<evidence type="ECO:0000313" key="2">
    <source>
        <dbReference type="Proteomes" id="UP000494216"/>
    </source>
</evidence>
<protein>
    <recommendedName>
        <fullName evidence="3">DUF4391 domain-containing protein</fullName>
    </recommendedName>
</protein>
<accession>A0A8S0Y6K3</accession>
<evidence type="ECO:0008006" key="3">
    <source>
        <dbReference type="Google" id="ProtNLM"/>
    </source>
</evidence>
<dbReference type="RefSeq" id="WP_174626427.1">
    <property type="nucleotide sequence ID" value="NZ_CADCXN010000074.1"/>
</dbReference>
<evidence type="ECO:0000313" key="1">
    <source>
        <dbReference type="EMBL" id="CAA9891577.1"/>
    </source>
</evidence>
<dbReference type="InterPro" id="IPR025503">
    <property type="entry name" value="DUF4391"/>
</dbReference>
<keyword evidence="2" id="KW-1185">Reference proteome</keyword>
<name>A0A8S0Y6K3_9GAMM</name>
<dbReference type="Proteomes" id="UP000494216">
    <property type="component" value="Unassembled WGS sequence"/>
</dbReference>
<dbReference type="EMBL" id="CADCXN010000074">
    <property type="protein sequence ID" value="CAA9891577.1"/>
    <property type="molecule type" value="Genomic_DNA"/>
</dbReference>
<dbReference type="AlphaFoldDB" id="A0A8S0Y6K3"/>
<reference evidence="1 2" key="1">
    <citation type="submission" date="2020-02" db="EMBL/GenBank/DDBJ databases">
        <authorList>
            <person name="Hogendoorn C."/>
        </authorList>
    </citation>
    <scope>NUCLEOTIDE SEQUENCE [LARGE SCALE GENOMIC DNA]</scope>
    <source>
        <strain evidence="1">METHB21</strain>
    </source>
</reference>
<dbReference type="Pfam" id="PF14335">
    <property type="entry name" value="DUF4391"/>
    <property type="match status" value="1"/>
</dbReference>
<proteinExistence type="predicted"/>